<keyword evidence="2" id="KW-0813">Transport</keyword>
<feature type="transmembrane region" description="Helical" evidence="6">
    <location>
        <begin position="21"/>
        <end position="41"/>
    </location>
</feature>
<dbReference type="CDD" id="cd17355">
    <property type="entry name" value="MFS_YcxA_like"/>
    <property type="match status" value="1"/>
</dbReference>
<feature type="transmembrane region" description="Helical" evidence="6">
    <location>
        <begin position="176"/>
        <end position="200"/>
    </location>
</feature>
<dbReference type="RefSeq" id="WP_013625833.1">
    <property type="nucleotide sequence ID" value="NC_015172.1"/>
</dbReference>
<protein>
    <submittedName>
        <fullName evidence="8">Major facilitator superfamily MFS_1</fullName>
    </submittedName>
</protein>
<dbReference type="PANTHER" id="PTHR11360:SF284">
    <property type="entry name" value="EG:103B4.3 PROTEIN-RELATED"/>
    <property type="match status" value="1"/>
</dbReference>
<dbReference type="STRING" id="645991.Sgly_2740"/>
<feature type="transmembrane region" description="Helical" evidence="6">
    <location>
        <begin position="337"/>
        <end position="357"/>
    </location>
</feature>
<dbReference type="InterPro" id="IPR011701">
    <property type="entry name" value="MFS"/>
</dbReference>
<keyword evidence="9" id="KW-1185">Reference proteome</keyword>
<feature type="transmembrane region" description="Helical" evidence="6">
    <location>
        <begin position="115"/>
        <end position="137"/>
    </location>
</feature>
<evidence type="ECO:0000313" key="9">
    <source>
        <dbReference type="Proteomes" id="UP000007488"/>
    </source>
</evidence>
<feature type="transmembrane region" description="Helical" evidence="6">
    <location>
        <begin position="369"/>
        <end position="390"/>
    </location>
</feature>
<feature type="transmembrane region" description="Helical" evidence="6">
    <location>
        <begin position="311"/>
        <end position="331"/>
    </location>
</feature>
<dbReference type="Proteomes" id="UP000007488">
    <property type="component" value="Chromosome"/>
</dbReference>
<dbReference type="HOGENOM" id="CLU_001265_59_9_9"/>
<evidence type="ECO:0000256" key="6">
    <source>
        <dbReference type="SAM" id="Phobius"/>
    </source>
</evidence>
<evidence type="ECO:0000313" key="8">
    <source>
        <dbReference type="EMBL" id="ADY57013.1"/>
    </source>
</evidence>
<evidence type="ECO:0000256" key="4">
    <source>
        <dbReference type="ARBA" id="ARBA00022989"/>
    </source>
</evidence>
<feature type="transmembrane region" description="Helical" evidence="6">
    <location>
        <begin position="149"/>
        <end position="170"/>
    </location>
</feature>
<keyword evidence="3 6" id="KW-0812">Transmembrane</keyword>
<dbReference type="EMBL" id="CP002547">
    <property type="protein sequence ID" value="ADY57013.1"/>
    <property type="molecule type" value="Genomic_DNA"/>
</dbReference>
<keyword evidence="4 6" id="KW-1133">Transmembrane helix</keyword>
<accession>F0SXV2</accession>
<dbReference type="Gene3D" id="1.20.1250.20">
    <property type="entry name" value="MFS general substrate transporter like domains"/>
    <property type="match status" value="2"/>
</dbReference>
<dbReference type="OrthoDB" id="182417at2"/>
<feature type="transmembrane region" description="Helical" evidence="6">
    <location>
        <begin position="61"/>
        <end position="82"/>
    </location>
</feature>
<dbReference type="InterPro" id="IPR036259">
    <property type="entry name" value="MFS_trans_sf"/>
</dbReference>
<feature type="transmembrane region" description="Helical" evidence="6">
    <location>
        <begin position="402"/>
        <end position="421"/>
    </location>
</feature>
<dbReference type="GO" id="GO:0005886">
    <property type="term" value="C:plasma membrane"/>
    <property type="evidence" value="ECO:0007669"/>
    <property type="project" value="UniProtKB-SubCell"/>
</dbReference>
<evidence type="ECO:0000259" key="7">
    <source>
        <dbReference type="PROSITE" id="PS50850"/>
    </source>
</evidence>
<evidence type="ECO:0000256" key="3">
    <source>
        <dbReference type="ARBA" id="ARBA00022692"/>
    </source>
</evidence>
<gene>
    <name evidence="8" type="ordered locus">Sgly_2740</name>
</gene>
<dbReference type="InterPro" id="IPR020846">
    <property type="entry name" value="MFS_dom"/>
</dbReference>
<reference evidence="8 9" key="1">
    <citation type="journal article" date="2011" name="Stand. Genomic Sci.">
        <title>Complete genome sequence of Syntrophobotulus glycolicus type strain (FlGlyR).</title>
        <authorList>
            <person name="Han C."/>
            <person name="Mwirichia R."/>
            <person name="Chertkov O."/>
            <person name="Held B."/>
            <person name="Lapidus A."/>
            <person name="Nolan M."/>
            <person name="Lucas S."/>
            <person name="Hammon N."/>
            <person name="Deshpande S."/>
            <person name="Cheng J.F."/>
            <person name="Tapia R."/>
            <person name="Goodwin L."/>
            <person name="Pitluck S."/>
            <person name="Huntemann M."/>
            <person name="Liolios K."/>
            <person name="Ivanova N."/>
            <person name="Pagani I."/>
            <person name="Mavromatis K."/>
            <person name="Ovchinikova G."/>
            <person name="Pati A."/>
            <person name="Chen A."/>
            <person name="Palaniappan K."/>
            <person name="Land M."/>
            <person name="Hauser L."/>
            <person name="Brambilla E.M."/>
            <person name="Rohde M."/>
            <person name="Spring S."/>
            <person name="Sikorski J."/>
            <person name="Goker M."/>
            <person name="Woyke T."/>
            <person name="Bristow J."/>
            <person name="Eisen J.A."/>
            <person name="Markowitz V."/>
            <person name="Hugenholtz P."/>
            <person name="Kyrpides N.C."/>
            <person name="Klenk H.P."/>
            <person name="Detter J.C."/>
        </authorList>
    </citation>
    <scope>NUCLEOTIDE SEQUENCE [LARGE SCALE GENOMIC DNA]</scope>
    <source>
        <strain evidence="9">DSM 8271 / FlGlyR</strain>
    </source>
</reference>
<organism evidence="8 9">
    <name type="scientific">Syntrophobotulus glycolicus (strain DSM 8271 / FlGlyR)</name>
    <dbReference type="NCBI Taxonomy" id="645991"/>
    <lineage>
        <taxon>Bacteria</taxon>
        <taxon>Bacillati</taxon>
        <taxon>Bacillota</taxon>
        <taxon>Clostridia</taxon>
        <taxon>Eubacteriales</taxon>
        <taxon>Desulfitobacteriaceae</taxon>
        <taxon>Syntrophobotulus</taxon>
    </lineage>
</organism>
<feature type="domain" description="Major facilitator superfamily (MFS) profile" evidence="7">
    <location>
        <begin position="24"/>
        <end position="423"/>
    </location>
</feature>
<proteinExistence type="predicted"/>
<reference evidence="9" key="2">
    <citation type="submission" date="2011-02" db="EMBL/GenBank/DDBJ databases">
        <title>The complete genome of Syntrophobotulus glycolicus DSM 8271.</title>
        <authorList>
            <person name="Lucas S."/>
            <person name="Copeland A."/>
            <person name="Lapidus A."/>
            <person name="Bruce D."/>
            <person name="Goodwin L."/>
            <person name="Pitluck S."/>
            <person name="Kyrpides N."/>
            <person name="Mavromatis K."/>
            <person name="Pagani I."/>
            <person name="Ivanova N."/>
            <person name="Mikhailova N."/>
            <person name="Chertkov O."/>
            <person name="Held B."/>
            <person name="Detter J.C."/>
            <person name="Tapia R."/>
            <person name="Han C."/>
            <person name="Land M."/>
            <person name="Hauser L."/>
            <person name="Markowitz V."/>
            <person name="Cheng J.-F."/>
            <person name="Hugenholtz P."/>
            <person name="Woyke T."/>
            <person name="Wu D."/>
            <person name="Spring S."/>
            <person name="Schroeder M."/>
            <person name="Brambilla E."/>
            <person name="Klenk H.-P."/>
            <person name="Eisen J.A."/>
        </authorList>
    </citation>
    <scope>NUCLEOTIDE SEQUENCE [LARGE SCALE GENOMIC DNA]</scope>
    <source>
        <strain evidence="9">DSM 8271 / FlGlyR</strain>
    </source>
</reference>
<feature type="transmembrane region" description="Helical" evidence="6">
    <location>
        <begin position="246"/>
        <end position="269"/>
    </location>
</feature>
<comment type="subcellular location">
    <subcellularLocation>
        <location evidence="1">Cell membrane</location>
        <topology evidence="1">Multi-pass membrane protein</topology>
    </subcellularLocation>
</comment>
<dbReference type="GO" id="GO:0022857">
    <property type="term" value="F:transmembrane transporter activity"/>
    <property type="evidence" value="ECO:0007669"/>
    <property type="project" value="InterPro"/>
</dbReference>
<keyword evidence="5 6" id="KW-0472">Membrane</keyword>
<evidence type="ECO:0000256" key="1">
    <source>
        <dbReference type="ARBA" id="ARBA00004651"/>
    </source>
</evidence>
<dbReference type="InterPro" id="IPR050327">
    <property type="entry name" value="Proton-linked_MCT"/>
</dbReference>
<feature type="transmembrane region" description="Helical" evidence="6">
    <location>
        <begin position="281"/>
        <end position="304"/>
    </location>
</feature>
<dbReference type="eggNOG" id="COG2271">
    <property type="taxonomic scope" value="Bacteria"/>
</dbReference>
<dbReference type="SUPFAM" id="SSF103473">
    <property type="entry name" value="MFS general substrate transporter"/>
    <property type="match status" value="1"/>
</dbReference>
<sequence>MFHLNQKKTGFFNKQISFFPYHWLIVLTTFFTLVLAAGIRSTPSVLMVPFQVYFGWSRAEISLAVAINLLLYGFCGPFAAALMELYGTRRVVALALLLLSAGTSLTAWVKAPWQMVLLWGIVVGIGTGFLATVLGTVIAQKWFDKHRGLILGIFSAAGATGQLIFLPLFSKLLQSFSWQVVVWLLSGAALAVMVLVIIVMRNNPGDIGLLPYGASETADLANSMTKGNPFLVVLKGLKTAVYSKEFWLLSASFFVCGATTSGLIGTHFIAACIDHGITEIYAAGMLSVAGVFNIFGVTFAGWLSDRLDNRWLLFWYYILRGVSLVLLPFTLEANHLSIVFFIVFYGLDWSATLPSTVRLAANIFGRQGIVIFGWMMAIHQVGSAAAAFYAGALHTIAGSYHWAFISAGLLCLMASGIVILIRR</sequence>
<dbReference type="AlphaFoldDB" id="F0SXV2"/>
<dbReference type="Pfam" id="PF07690">
    <property type="entry name" value="MFS_1"/>
    <property type="match status" value="1"/>
</dbReference>
<dbReference type="KEGG" id="sgy:Sgly_2740"/>
<dbReference type="PANTHER" id="PTHR11360">
    <property type="entry name" value="MONOCARBOXYLATE TRANSPORTER"/>
    <property type="match status" value="1"/>
</dbReference>
<evidence type="ECO:0000256" key="5">
    <source>
        <dbReference type="ARBA" id="ARBA00023136"/>
    </source>
</evidence>
<name>F0SXV2_SYNGF</name>
<evidence type="ECO:0000256" key="2">
    <source>
        <dbReference type="ARBA" id="ARBA00022448"/>
    </source>
</evidence>
<dbReference type="PROSITE" id="PS50850">
    <property type="entry name" value="MFS"/>
    <property type="match status" value="1"/>
</dbReference>
<feature type="transmembrane region" description="Helical" evidence="6">
    <location>
        <begin position="91"/>
        <end position="109"/>
    </location>
</feature>